<reference evidence="2 3" key="1">
    <citation type="submission" date="2018-05" db="EMBL/GenBank/DDBJ databases">
        <title>Complete Genome Sequence of the Nonylphenol-Degrading Bacterium Sphingobium amiense DSM 16289T.</title>
        <authorList>
            <person name="Ootsuka M."/>
            <person name="Nishizawa T."/>
            <person name="Ohta H."/>
        </authorList>
    </citation>
    <scope>NUCLEOTIDE SEQUENCE [LARGE SCALE GENOMIC DNA]</scope>
    <source>
        <strain evidence="2 3">DSM 16289</strain>
    </source>
</reference>
<evidence type="ECO:0000313" key="2">
    <source>
        <dbReference type="EMBL" id="BBD98022.1"/>
    </source>
</evidence>
<protein>
    <submittedName>
        <fullName evidence="2">Uncharacterized protein</fullName>
    </submittedName>
</protein>
<evidence type="ECO:0000313" key="3">
    <source>
        <dbReference type="Proteomes" id="UP000279959"/>
    </source>
</evidence>
<gene>
    <name evidence="2" type="ORF">SAMIE_1015230</name>
</gene>
<dbReference type="RefSeq" id="WP_066697558.1">
    <property type="nucleotide sequence ID" value="NZ_AP018664.1"/>
</dbReference>
<organism evidence="2 3">
    <name type="scientific">Sphingobium amiense</name>
    <dbReference type="NCBI Taxonomy" id="135719"/>
    <lineage>
        <taxon>Bacteria</taxon>
        <taxon>Pseudomonadati</taxon>
        <taxon>Pseudomonadota</taxon>
        <taxon>Alphaproteobacteria</taxon>
        <taxon>Sphingomonadales</taxon>
        <taxon>Sphingomonadaceae</taxon>
        <taxon>Sphingobium</taxon>
    </lineage>
</organism>
<dbReference type="Proteomes" id="UP000279959">
    <property type="component" value="Chromosome"/>
</dbReference>
<proteinExistence type="predicted"/>
<dbReference type="EMBL" id="AP018664">
    <property type="protein sequence ID" value="BBD98022.1"/>
    <property type="molecule type" value="Genomic_DNA"/>
</dbReference>
<accession>A0A494WBU6</accession>
<keyword evidence="3" id="KW-1185">Reference proteome</keyword>
<evidence type="ECO:0000256" key="1">
    <source>
        <dbReference type="SAM" id="MobiDB-lite"/>
    </source>
</evidence>
<dbReference type="AlphaFoldDB" id="A0A494WBU6"/>
<dbReference type="KEGG" id="sami:SAMIE_1015230"/>
<feature type="region of interest" description="Disordered" evidence="1">
    <location>
        <begin position="210"/>
        <end position="341"/>
    </location>
</feature>
<sequence>MAKTAAKVQEPAIDHEAVKKEVADKPIIVLMDPIKLDAYIAALRAEVAENPGDVGTAKGRDIIRANAAEIGKKKSAIDRERLRSTEEWRNNIATVNAAGKVVKETLQALQDETRAPLTIWEEREESRMAEAASIIADMKAAVVIQVGDTAAMLRERLERIRSRNLSDDMFGPQIEEVTDLRDETVAALLTAITRVDQEEADRAELVRLREEREERERQDAARREREEAERAEAERQRLAAEAEAQRQADEAARIERERKEAADRAVREAEERAQAERDRIQREHEARLQAERDRAEEAERLAQEERARAAREKAEREEAARREQEEQARREADRAHRSKIQREVKEAFMSCGVDEDTAKKLVLAILAKTVPHTSIQF</sequence>
<name>A0A494WBU6_9SPHN</name>